<accession>A0A2P5BU42</accession>
<feature type="transmembrane region" description="Helical" evidence="1">
    <location>
        <begin position="36"/>
        <end position="57"/>
    </location>
</feature>
<proteinExistence type="predicted"/>
<dbReference type="AlphaFoldDB" id="A0A2P5BU42"/>
<protein>
    <submittedName>
        <fullName evidence="2">Uncharacterized protein</fullName>
    </submittedName>
</protein>
<name>A0A2P5BU42_PARAD</name>
<keyword evidence="3" id="KW-1185">Reference proteome</keyword>
<keyword evidence="1" id="KW-0812">Transmembrane</keyword>
<reference evidence="3" key="1">
    <citation type="submission" date="2016-06" db="EMBL/GenBank/DDBJ databases">
        <title>Parallel loss of symbiosis genes in relatives of nitrogen-fixing non-legume Parasponia.</title>
        <authorList>
            <person name="Van Velzen R."/>
            <person name="Holmer R."/>
            <person name="Bu F."/>
            <person name="Rutten L."/>
            <person name="Van Zeijl A."/>
            <person name="Liu W."/>
            <person name="Santuari L."/>
            <person name="Cao Q."/>
            <person name="Sharma T."/>
            <person name="Shen D."/>
            <person name="Roswanjaya Y."/>
            <person name="Wardhani T."/>
            <person name="Kalhor M.S."/>
            <person name="Jansen J."/>
            <person name="Van den Hoogen J."/>
            <person name="Gungor B."/>
            <person name="Hartog M."/>
            <person name="Hontelez J."/>
            <person name="Verver J."/>
            <person name="Yang W.-C."/>
            <person name="Schijlen E."/>
            <person name="Repin R."/>
            <person name="Schilthuizen M."/>
            <person name="Schranz E."/>
            <person name="Heidstra R."/>
            <person name="Miyata K."/>
            <person name="Fedorova E."/>
            <person name="Kohlen W."/>
            <person name="Bisseling T."/>
            <person name="Smit S."/>
            <person name="Geurts R."/>
        </authorList>
    </citation>
    <scope>NUCLEOTIDE SEQUENCE [LARGE SCALE GENOMIC DNA]</scope>
    <source>
        <strain evidence="3">cv. WU1-14</strain>
    </source>
</reference>
<keyword evidence="1" id="KW-1133">Transmembrane helix</keyword>
<comment type="caution">
    <text evidence="2">The sequence shown here is derived from an EMBL/GenBank/DDBJ whole genome shotgun (WGS) entry which is preliminary data.</text>
</comment>
<gene>
    <name evidence="2" type="ORF">PanWU01x14_210130</name>
</gene>
<organism evidence="2 3">
    <name type="scientific">Parasponia andersonii</name>
    <name type="common">Sponia andersonii</name>
    <dbReference type="NCBI Taxonomy" id="3476"/>
    <lineage>
        <taxon>Eukaryota</taxon>
        <taxon>Viridiplantae</taxon>
        <taxon>Streptophyta</taxon>
        <taxon>Embryophyta</taxon>
        <taxon>Tracheophyta</taxon>
        <taxon>Spermatophyta</taxon>
        <taxon>Magnoliopsida</taxon>
        <taxon>eudicotyledons</taxon>
        <taxon>Gunneridae</taxon>
        <taxon>Pentapetalae</taxon>
        <taxon>rosids</taxon>
        <taxon>fabids</taxon>
        <taxon>Rosales</taxon>
        <taxon>Cannabaceae</taxon>
        <taxon>Parasponia</taxon>
    </lineage>
</organism>
<evidence type="ECO:0000313" key="2">
    <source>
        <dbReference type="EMBL" id="PON52302.1"/>
    </source>
</evidence>
<evidence type="ECO:0000313" key="3">
    <source>
        <dbReference type="Proteomes" id="UP000237105"/>
    </source>
</evidence>
<keyword evidence="1" id="KW-0472">Membrane</keyword>
<evidence type="ECO:0000256" key="1">
    <source>
        <dbReference type="SAM" id="Phobius"/>
    </source>
</evidence>
<feature type="transmembrane region" description="Helical" evidence="1">
    <location>
        <begin position="6"/>
        <end position="24"/>
    </location>
</feature>
<dbReference type="EMBL" id="JXTB01000222">
    <property type="protein sequence ID" value="PON52302.1"/>
    <property type="molecule type" value="Genomic_DNA"/>
</dbReference>
<dbReference type="Proteomes" id="UP000237105">
    <property type="component" value="Unassembled WGS sequence"/>
</dbReference>
<sequence length="103" mass="11244">MNMTAFLYSSVAVLFYVGIQFTNIDKLSGARKSENVVPLVFGGMGAMVTALVVAMFPVLEPSLALAIVICFIGLLFFQDHCIYYLSCHGNTALEIRVTFSLVL</sequence>
<feature type="transmembrane region" description="Helical" evidence="1">
    <location>
        <begin position="63"/>
        <end position="86"/>
    </location>
</feature>